<protein>
    <submittedName>
        <fullName evidence="1">Uncharacterized protein</fullName>
    </submittedName>
</protein>
<dbReference type="Proteomes" id="UP000250123">
    <property type="component" value="Chromosome SHEWBE"/>
</dbReference>
<dbReference type="KEGG" id="sbk:SHEWBE_0682"/>
<gene>
    <name evidence="1" type="ORF">SHEWBE_0682</name>
</gene>
<evidence type="ECO:0000313" key="1">
    <source>
        <dbReference type="EMBL" id="SQH74659.1"/>
    </source>
</evidence>
<proteinExistence type="predicted"/>
<dbReference type="AlphaFoldDB" id="A0A330LWG3"/>
<evidence type="ECO:0000313" key="2">
    <source>
        <dbReference type="Proteomes" id="UP000250123"/>
    </source>
</evidence>
<dbReference type="EMBL" id="LS483452">
    <property type="protein sequence ID" value="SQH74659.1"/>
    <property type="molecule type" value="Genomic_DNA"/>
</dbReference>
<organism evidence="1 2">
    <name type="scientific">Shewanella benthica</name>
    <dbReference type="NCBI Taxonomy" id="43661"/>
    <lineage>
        <taxon>Bacteria</taxon>
        <taxon>Pseudomonadati</taxon>
        <taxon>Pseudomonadota</taxon>
        <taxon>Gammaproteobacteria</taxon>
        <taxon>Alteromonadales</taxon>
        <taxon>Shewanellaceae</taxon>
        <taxon>Shewanella</taxon>
    </lineage>
</organism>
<accession>A0A330LWG3</accession>
<name>A0A330LWG3_9GAMM</name>
<sequence>MYNFIAGFHCRPNGILLNNLVDKHTSTDGIHQAKLICQLL</sequence>
<reference evidence="2" key="1">
    <citation type="submission" date="2018-06" db="EMBL/GenBank/DDBJ databases">
        <authorList>
            <person name="Cea G.-C."/>
            <person name="William W."/>
        </authorList>
    </citation>
    <scope>NUCLEOTIDE SEQUENCE [LARGE SCALE GENOMIC DNA]</scope>
    <source>
        <strain evidence="2">DB21MT-2</strain>
    </source>
</reference>